<evidence type="ECO:0000256" key="2">
    <source>
        <dbReference type="ARBA" id="ARBA00022840"/>
    </source>
</evidence>
<evidence type="ECO:0000256" key="1">
    <source>
        <dbReference type="ARBA" id="ARBA00022741"/>
    </source>
</evidence>
<dbReference type="Proteomes" id="UP000887564">
    <property type="component" value="Unplaced"/>
</dbReference>
<keyword evidence="3 6" id="KW-0518">Myosin</keyword>
<keyword evidence="4 6" id="KW-0505">Motor protein</keyword>
<feature type="domain" description="Myosin motor" evidence="7">
    <location>
        <begin position="1"/>
        <end position="337"/>
    </location>
</feature>
<dbReference type="WBParaSite" id="PEQ_0001092101-mRNA-1">
    <property type="protein sequence ID" value="PEQ_0001092101-mRNA-1"/>
    <property type="gene ID" value="PEQ_0001092101"/>
</dbReference>
<dbReference type="GO" id="GO:0098858">
    <property type="term" value="C:actin-based cell projection"/>
    <property type="evidence" value="ECO:0007669"/>
    <property type="project" value="TreeGrafter"/>
</dbReference>
<reference evidence="9" key="1">
    <citation type="submission" date="2022-11" db="UniProtKB">
        <authorList>
            <consortium name="WormBaseParasite"/>
        </authorList>
    </citation>
    <scope>IDENTIFICATION</scope>
</reference>
<dbReference type="Gene3D" id="3.40.850.10">
    <property type="entry name" value="Kinesin motor domain"/>
    <property type="match status" value="1"/>
</dbReference>
<dbReference type="InterPro" id="IPR036961">
    <property type="entry name" value="Kinesin_motor_dom_sf"/>
</dbReference>
<dbReference type="GO" id="GO:0007015">
    <property type="term" value="P:actin filament organization"/>
    <property type="evidence" value="ECO:0007669"/>
    <property type="project" value="TreeGrafter"/>
</dbReference>
<dbReference type="GO" id="GO:0016459">
    <property type="term" value="C:myosin complex"/>
    <property type="evidence" value="ECO:0007669"/>
    <property type="project" value="UniProtKB-KW"/>
</dbReference>
<comment type="similarity">
    <text evidence="6">Belongs to the TRAFAC class myosin-kinesin ATPase superfamily. Myosin family.</text>
</comment>
<dbReference type="GO" id="GO:0051015">
    <property type="term" value="F:actin filament binding"/>
    <property type="evidence" value="ECO:0007669"/>
    <property type="project" value="TreeGrafter"/>
</dbReference>
<dbReference type="Gene3D" id="1.20.120.720">
    <property type="entry name" value="Myosin VI head, motor domain, U50 subdomain"/>
    <property type="match status" value="1"/>
</dbReference>
<dbReference type="InterPro" id="IPR027417">
    <property type="entry name" value="P-loop_NTPase"/>
</dbReference>
<keyword evidence="1 6" id="KW-0547">Nucleotide-binding</keyword>
<evidence type="ECO:0000256" key="5">
    <source>
        <dbReference type="ARBA" id="ARBA00023203"/>
    </source>
</evidence>
<evidence type="ECO:0000259" key="7">
    <source>
        <dbReference type="PROSITE" id="PS51456"/>
    </source>
</evidence>
<evidence type="ECO:0000313" key="8">
    <source>
        <dbReference type="Proteomes" id="UP000887564"/>
    </source>
</evidence>
<evidence type="ECO:0000256" key="6">
    <source>
        <dbReference type="PROSITE-ProRule" id="PRU00782"/>
    </source>
</evidence>
<comment type="caution">
    <text evidence="6">Lacks conserved residue(s) required for the propagation of feature annotation.</text>
</comment>
<evidence type="ECO:0000313" key="9">
    <source>
        <dbReference type="WBParaSite" id="PEQ_0001092101-mRNA-1"/>
    </source>
</evidence>
<dbReference type="InterPro" id="IPR001609">
    <property type="entry name" value="Myosin_head_motor_dom-like"/>
</dbReference>
<feature type="binding site" evidence="6">
    <location>
        <begin position="4"/>
        <end position="11"/>
    </location>
    <ligand>
        <name>ATP</name>
        <dbReference type="ChEBI" id="CHEBI:30616"/>
    </ligand>
</feature>
<dbReference type="GO" id="GO:0005737">
    <property type="term" value="C:cytoplasm"/>
    <property type="evidence" value="ECO:0007669"/>
    <property type="project" value="TreeGrafter"/>
</dbReference>
<dbReference type="PANTHER" id="PTHR13140:SF709">
    <property type="entry name" value="UNCONVENTIONAL MYOSIN-XV"/>
    <property type="match status" value="1"/>
</dbReference>
<keyword evidence="2 6" id="KW-0067">ATP-binding</keyword>
<protein>
    <submittedName>
        <fullName evidence="9">Myosin motor domain-containing protein</fullName>
    </submittedName>
</protein>
<dbReference type="PANTHER" id="PTHR13140">
    <property type="entry name" value="MYOSIN"/>
    <property type="match status" value="1"/>
</dbReference>
<keyword evidence="8" id="KW-1185">Reference proteome</keyword>
<name>A0A914S9T8_PAREQ</name>
<dbReference type="AlphaFoldDB" id="A0A914S9T8"/>
<dbReference type="GO" id="GO:0005524">
    <property type="term" value="F:ATP binding"/>
    <property type="evidence" value="ECO:0007669"/>
    <property type="project" value="UniProtKB-UniRule"/>
</dbReference>
<sequence>MPAGESGSGKTMNLFQAARYIVKSSKKETVTAMQVDAIKTIIEAFAGAKTLKNNNATRVGYVLELLYRNESIEGVALRHLLPLELTRLVYQKRGERNFNVFYQMCAGLEESLRQKSNSMAYLRILLKVGKLMKTPKRKILFEVIDYVLRLIFVFIAIKNPQISDNEEQMGVEIGNDSEVKWSAYLLEIDPEQWSAIFTCKTTVNGEETISTPLTINQALDVRDALAQLIYDELFHWIMSRISYAYQCPNHNTSIALVDFYGFEMPTSIDNERVIELLFKRPEGLVPLLDDECKFPKDRKTFMLPKYECYTPQSSAKIAFMKPSDGIVTHACENAETV</sequence>
<accession>A0A914S9T8</accession>
<dbReference type="SUPFAM" id="SSF52540">
    <property type="entry name" value="P-loop containing nucleoside triphosphate hydrolases"/>
    <property type="match status" value="1"/>
</dbReference>
<dbReference type="GO" id="GO:0016020">
    <property type="term" value="C:membrane"/>
    <property type="evidence" value="ECO:0007669"/>
    <property type="project" value="TreeGrafter"/>
</dbReference>
<keyword evidence="5 6" id="KW-0009">Actin-binding</keyword>
<proteinExistence type="inferred from homology"/>
<dbReference type="GO" id="GO:0000146">
    <property type="term" value="F:microfilament motor activity"/>
    <property type="evidence" value="ECO:0007669"/>
    <property type="project" value="TreeGrafter"/>
</dbReference>
<dbReference type="Pfam" id="PF00063">
    <property type="entry name" value="Myosin_head"/>
    <property type="match status" value="2"/>
</dbReference>
<organism evidence="8 9">
    <name type="scientific">Parascaris equorum</name>
    <name type="common">Equine roundworm</name>
    <dbReference type="NCBI Taxonomy" id="6256"/>
    <lineage>
        <taxon>Eukaryota</taxon>
        <taxon>Metazoa</taxon>
        <taxon>Ecdysozoa</taxon>
        <taxon>Nematoda</taxon>
        <taxon>Chromadorea</taxon>
        <taxon>Rhabditida</taxon>
        <taxon>Spirurina</taxon>
        <taxon>Ascaridomorpha</taxon>
        <taxon>Ascaridoidea</taxon>
        <taxon>Ascarididae</taxon>
        <taxon>Parascaris</taxon>
    </lineage>
</organism>
<evidence type="ECO:0000256" key="3">
    <source>
        <dbReference type="ARBA" id="ARBA00023123"/>
    </source>
</evidence>
<dbReference type="SMART" id="SM00242">
    <property type="entry name" value="MYSc"/>
    <property type="match status" value="1"/>
</dbReference>
<evidence type="ECO:0000256" key="4">
    <source>
        <dbReference type="ARBA" id="ARBA00023175"/>
    </source>
</evidence>
<dbReference type="PROSITE" id="PS51456">
    <property type="entry name" value="MYOSIN_MOTOR"/>
    <property type="match status" value="1"/>
</dbReference>